<dbReference type="Pfam" id="PF13649">
    <property type="entry name" value="Methyltransf_25"/>
    <property type="match status" value="1"/>
</dbReference>
<dbReference type="GO" id="GO:0008168">
    <property type="term" value="F:methyltransferase activity"/>
    <property type="evidence" value="ECO:0007669"/>
    <property type="project" value="UniProtKB-KW"/>
</dbReference>
<organism evidence="2 3">
    <name type="scientific">Actinomycetospora atypica</name>
    <dbReference type="NCBI Taxonomy" id="1290095"/>
    <lineage>
        <taxon>Bacteria</taxon>
        <taxon>Bacillati</taxon>
        <taxon>Actinomycetota</taxon>
        <taxon>Actinomycetes</taxon>
        <taxon>Pseudonocardiales</taxon>
        <taxon>Pseudonocardiaceae</taxon>
        <taxon>Actinomycetospora</taxon>
    </lineage>
</organism>
<evidence type="ECO:0000313" key="2">
    <source>
        <dbReference type="EMBL" id="MFC5062950.1"/>
    </source>
</evidence>
<gene>
    <name evidence="2" type="ORF">ACFPBZ_12100</name>
</gene>
<dbReference type="InterPro" id="IPR041698">
    <property type="entry name" value="Methyltransf_25"/>
</dbReference>
<evidence type="ECO:0000313" key="3">
    <source>
        <dbReference type="Proteomes" id="UP001595947"/>
    </source>
</evidence>
<reference evidence="3" key="1">
    <citation type="journal article" date="2019" name="Int. J. Syst. Evol. Microbiol.">
        <title>The Global Catalogue of Microorganisms (GCM) 10K type strain sequencing project: providing services to taxonomists for standard genome sequencing and annotation.</title>
        <authorList>
            <consortium name="The Broad Institute Genomics Platform"/>
            <consortium name="The Broad Institute Genome Sequencing Center for Infectious Disease"/>
            <person name="Wu L."/>
            <person name="Ma J."/>
        </authorList>
    </citation>
    <scope>NUCLEOTIDE SEQUENCE [LARGE SCALE GENOMIC DNA]</scope>
    <source>
        <strain evidence="3">CGMCC 4.7093</strain>
    </source>
</reference>
<comment type="caution">
    <text evidence="2">The sequence shown here is derived from an EMBL/GenBank/DDBJ whole genome shotgun (WGS) entry which is preliminary data.</text>
</comment>
<sequence length="244" mass="25620">MCTPDWLALREPADHAARSIELAERASRWLGDRKIVVRDLGCGTGSMGRWLAPRLPQRQRWFVHDRDGGLARRAAASLPVPATAVVGDALGTDLAGADLVVCSALLDLLTAPEVHALAAVCGAAGCAVLLTLSVTGEVALDPALPDDAGIATAFDAHQRRDGLLGPDAPDVAAAAFERAGYVVHRRPSPWRLGPGALAEEWLRGRLDAAAEQDPSLDADAHLARRLATPFSAVVGHADLLAVPR</sequence>
<protein>
    <submittedName>
        <fullName evidence="2">Class I SAM-dependent methyltransferase</fullName>
        <ecNumber evidence="2">2.1.-.-</ecNumber>
    </submittedName>
</protein>
<dbReference type="Gene3D" id="3.40.50.150">
    <property type="entry name" value="Vaccinia Virus protein VP39"/>
    <property type="match status" value="1"/>
</dbReference>
<feature type="domain" description="Methyltransferase" evidence="1">
    <location>
        <begin position="38"/>
        <end position="118"/>
    </location>
</feature>
<keyword evidence="2" id="KW-0489">Methyltransferase</keyword>
<evidence type="ECO:0000259" key="1">
    <source>
        <dbReference type="Pfam" id="PF13649"/>
    </source>
</evidence>
<dbReference type="EC" id="2.1.-.-" evidence="2"/>
<dbReference type="EMBL" id="JBHSIV010000010">
    <property type="protein sequence ID" value="MFC5062950.1"/>
    <property type="molecule type" value="Genomic_DNA"/>
</dbReference>
<dbReference type="SUPFAM" id="SSF53335">
    <property type="entry name" value="S-adenosyl-L-methionine-dependent methyltransferases"/>
    <property type="match status" value="1"/>
</dbReference>
<keyword evidence="2" id="KW-0808">Transferase</keyword>
<name>A0ABV9YN27_9PSEU</name>
<dbReference type="GO" id="GO:0032259">
    <property type="term" value="P:methylation"/>
    <property type="evidence" value="ECO:0007669"/>
    <property type="project" value="UniProtKB-KW"/>
</dbReference>
<accession>A0ABV9YN27</accession>
<dbReference type="Proteomes" id="UP001595947">
    <property type="component" value="Unassembled WGS sequence"/>
</dbReference>
<dbReference type="InterPro" id="IPR029063">
    <property type="entry name" value="SAM-dependent_MTases_sf"/>
</dbReference>
<keyword evidence="3" id="KW-1185">Reference proteome</keyword>
<dbReference type="RefSeq" id="WP_378036297.1">
    <property type="nucleotide sequence ID" value="NZ_JBHSIV010000010.1"/>
</dbReference>
<proteinExistence type="predicted"/>